<feature type="compositionally biased region" description="Acidic residues" evidence="1">
    <location>
        <begin position="26"/>
        <end position="36"/>
    </location>
</feature>
<comment type="caution">
    <text evidence="2">The sequence shown here is derived from an EMBL/GenBank/DDBJ whole genome shotgun (WGS) entry which is preliminary data.</text>
</comment>
<evidence type="ECO:0000256" key="1">
    <source>
        <dbReference type="SAM" id="MobiDB-lite"/>
    </source>
</evidence>
<accession>A0A232EW44</accession>
<name>A0A232EW44_9HYME</name>
<dbReference type="AlphaFoldDB" id="A0A232EW44"/>
<gene>
    <name evidence="2" type="ORF">TSAR_007408</name>
</gene>
<reference evidence="2 3" key="1">
    <citation type="journal article" date="2017" name="Curr. Biol.">
        <title>The Evolution of Venom by Co-option of Single-Copy Genes.</title>
        <authorList>
            <person name="Martinson E.O."/>
            <person name="Mrinalini"/>
            <person name="Kelkar Y.D."/>
            <person name="Chang C.H."/>
            <person name="Werren J.H."/>
        </authorList>
    </citation>
    <scope>NUCLEOTIDE SEQUENCE [LARGE SCALE GENOMIC DNA]</scope>
    <source>
        <strain evidence="2 3">Alberta</strain>
        <tissue evidence="2">Whole body</tissue>
    </source>
</reference>
<evidence type="ECO:0000313" key="3">
    <source>
        <dbReference type="Proteomes" id="UP000215335"/>
    </source>
</evidence>
<sequence length="140" mass="15496">MLELQAPMLESLSNRSLNGHLNDSNNNDDQDDDEESSVQQLTPRRLRGRLLQRKFKAKAAAAKAHLHQRAQNRSSAIARVWDTLATVRWSNSSGNNVKSTPVVQSEEAILARLELLRNAAEAGYRNDAGSNGTDDYLLLG</sequence>
<proteinExistence type="predicted"/>
<organism evidence="2 3">
    <name type="scientific">Trichomalopsis sarcophagae</name>
    <dbReference type="NCBI Taxonomy" id="543379"/>
    <lineage>
        <taxon>Eukaryota</taxon>
        <taxon>Metazoa</taxon>
        <taxon>Ecdysozoa</taxon>
        <taxon>Arthropoda</taxon>
        <taxon>Hexapoda</taxon>
        <taxon>Insecta</taxon>
        <taxon>Pterygota</taxon>
        <taxon>Neoptera</taxon>
        <taxon>Endopterygota</taxon>
        <taxon>Hymenoptera</taxon>
        <taxon>Apocrita</taxon>
        <taxon>Proctotrupomorpha</taxon>
        <taxon>Chalcidoidea</taxon>
        <taxon>Pteromalidae</taxon>
        <taxon>Pteromalinae</taxon>
        <taxon>Trichomalopsis</taxon>
    </lineage>
</organism>
<evidence type="ECO:0000313" key="2">
    <source>
        <dbReference type="EMBL" id="OXU22553.1"/>
    </source>
</evidence>
<keyword evidence="3" id="KW-1185">Reference proteome</keyword>
<protein>
    <submittedName>
        <fullName evidence="2">Uncharacterized protein</fullName>
    </submittedName>
</protein>
<dbReference type="Proteomes" id="UP000215335">
    <property type="component" value="Unassembled WGS sequence"/>
</dbReference>
<dbReference type="EMBL" id="NNAY01001923">
    <property type="protein sequence ID" value="OXU22553.1"/>
    <property type="molecule type" value="Genomic_DNA"/>
</dbReference>
<feature type="region of interest" description="Disordered" evidence="1">
    <location>
        <begin position="15"/>
        <end position="45"/>
    </location>
</feature>